<reference evidence="2 3" key="1">
    <citation type="submission" date="2021-06" db="EMBL/GenBank/DDBJ databases">
        <authorList>
            <person name="Palmer J.M."/>
        </authorList>
    </citation>
    <scope>NUCLEOTIDE SEQUENCE [LARGE SCALE GENOMIC DNA]</scope>
    <source>
        <strain evidence="2 3">XC_2019</strain>
        <tissue evidence="2">Muscle</tissue>
    </source>
</reference>
<evidence type="ECO:0000256" key="1">
    <source>
        <dbReference type="SAM" id="MobiDB-lite"/>
    </source>
</evidence>
<evidence type="ECO:0000313" key="3">
    <source>
        <dbReference type="Proteomes" id="UP001434883"/>
    </source>
</evidence>
<organism evidence="2 3">
    <name type="scientific">Xenoophorus captivus</name>
    <dbReference type="NCBI Taxonomy" id="1517983"/>
    <lineage>
        <taxon>Eukaryota</taxon>
        <taxon>Metazoa</taxon>
        <taxon>Chordata</taxon>
        <taxon>Craniata</taxon>
        <taxon>Vertebrata</taxon>
        <taxon>Euteleostomi</taxon>
        <taxon>Actinopterygii</taxon>
        <taxon>Neopterygii</taxon>
        <taxon>Teleostei</taxon>
        <taxon>Neoteleostei</taxon>
        <taxon>Acanthomorphata</taxon>
        <taxon>Ovalentaria</taxon>
        <taxon>Atherinomorphae</taxon>
        <taxon>Cyprinodontiformes</taxon>
        <taxon>Goodeidae</taxon>
        <taxon>Xenoophorus</taxon>
    </lineage>
</organism>
<comment type="caution">
    <text evidence="2">The sequence shown here is derived from an EMBL/GenBank/DDBJ whole genome shotgun (WGS) entry which is preliminary data.</text>
</comment>
<evidence type="ECO:0000313" key="2">
    <source>
        <dbReference type="EMBL" id="MEQ2219851.1"/>
    </source>
</evidence>
<name>A0ABV0SI95_9TELE</name>
<proteinExistence type="predicted"/>
<dbReference type="EMBL" id="JAHRIN010081894">
    <property type="protein sequence ID" value="MEQ2219851.1"/>
    <property type="molecule type" value="Genomic_DNA"/>
</dbReference>
<sequence length="106" mass="11576">MGLLWQSSYHAMTDRKSKQIKDSSTVEMPPPYTLPTPPTSPLTGLYPTLQVTGGHVSVCDLPPINDSLLPAHHRLLPPTQPPPLSAHIPLLGLHCPLEVHSYHGLH</sequence>
<feature type="region of interest" description="Disordered" evidence="1">
    <location>
        <begin position="10"/>
        <end position="41"/>
    </location>
</feature>
<keyword evidence="3" id="KW-1185">Reference proteome</keyword>
<accession>A0ABV0SI95</accession>
<dbReference type="Proteomes" id="UP001434883">
    <property type="component" value="Unassembled WGS sequence"/>
</dbReference>
<gene>
    <name evidence="2" type="ORF">XENOCAPTIV_025760</name>
</gene>
<feature type="compositionally biased region" description="Pro residues" evidence="1">
    <location>
        <begin position="28"/>
        <end position="40"/>
    </location>
</feature>
<feature type="compositionally biased region" description="Basic and acidic residues" evidence="1">
    <location>
        <begin position="12"/>
        <end position="21"/>
    </location>
</feature>
<protein>
    <submittedName>
        <fullName evidence="2">Uncharacterized protein</fullName>
    </submittedName>
</protein>